<sequence>MNKKIIVAALASVALMGCQSTSGSSNAAASNDSAYSNLANAALMGAVQAWSSQSGDNTDLLSALQSSADVSSEQAAGGLGSMLALAQNSLSSSETSEMAELIPGFDSLQSTGLTSMIANNETVKSAFSALGMDPSLISTFAPIILSALQSQGASNGLLDSLGAIWQ</sequence>
<organism evidence="2 3">
    <name type="scientific">Vibrio brasiliensis LMG 20546</name>
    <dbReference type="NCBI Taxonomy" id="945543"/>
    <lineage>
        <taxon>Bacteria</taxon>
        <taxon>Pseudomonadati</taxon>
        <taxon>Pseudomonadota</taxon>
        <taxon>Gammaproteobacteria</taxon>
        <taxon>Vibrionales</taxon>
        <taxon>Vibrionaceae</taxon>
        <taxon>Vibrio</taxon>
        <taxon>Vibrio oreintalis group</taxon>
    </lineage>
</organism>
<dbReference type="OrthoDB" id="8546843at2"/>
<dbReference type="Proteomes" id="UP000004371">
    <property type="component" value="Unassembled WGS sequence"/>
</dbReference>
<feature type="signal peptide" evidence="1">
    <location>
        <begin position="1"/>
        <end position="27"/>
    </location>
</feature>
<comment type="caution">
    <text evidence="2">The sequence shown here is derived from an EMBL/GenBank/DDBJ whole genome shotgun (WGS) entry which is preliminary data.</text>
</comment>
<evidence type="ECO:0000313" key="2">
    <source>
        <dbReference type="EMBL" id="EGA66556.1"/>
    </source>
</evidence>
<dbReference type="STRING" id="945543.VIBR0546_03852"/>
<evidence type="ECO:0000313" key="3">
    <source>
        <dbReference type="Proteomes" id="UP000004371"/>
    </source>
</evidence>
<gene>
    <name evidence="2" type="ORF">VIBR0546_03852</name>
</gene>
<name>E8LRU8_9VIBR</name>
<protein>
    <recommendedName>
        <fullName evidence="4">DUF2780 domain-containing protein</fullName>
    </recommendedName>
</protein>
<keyword evidence="3" id="KW-1185">Reference proteome</keyword>
<dbReference type="RefSeq" id="WP_006878532.1">
    <property type="nucleotide sequence ID" value="NZ_AEVS01000037.1"/>
</dbReference>
<dbReference type="Pfam" id="PF11075">
    <property type="entry name" value="DUF2780"/>
    <property type="match status" value="1"/>
</dbReference>
<dbReference type="InterPro" id="IPR021302">
    <property type="entry name" value="DUF2780_VcgC/VcgE"/>
</dbReference>
<dbReference type="eggNOG" id="ENOG50331R8">
    <property type="taxonomic scope" value="Bacteria"/>
</dbReference>
<evidence type="ECO:0008006" key="4">
    <source>
        <dbReference type="Google" id="ProtNLM"/>
    </source>
</evidence>
<reference evidence="2 3" key="1">
    <citation type="journal article" date="2012" name="Int. J. Syst. Evol. Microbiol.">
        <title>Vibrio caribbeanicus sp. nov., isolated from the marine sponge Scleritoderma cyanea.</title>
        <authorList>
            <person name="Hoffmann M."/>
            <person name="Monday S.R."/>
            <person name="Allard M.W."/>
            <person name="Strain E.A."/>
            <person name="Whittaker P."/>
            <person name="Naum M."/>
            <person name="McCarthy P.J."/>
            <person name="Lopez J.V."/>
            <person name="Fischer M."/>
            <person name="Brown E.W."/>
        </authorList>
    </citation>
    <scope>NUCLEOTIDE SEQUENCE [LARGE SCALE GENOMIC DNA]</scope>
    <source>
        <strain evidence="2 3">LMG 20546</strain>
    </source>
</reference>
<accession>E8LRU8</accession>
<evidence type="ECO:0000256" key="1">
    <source>
        <dbReference type="SAM" id="SignalP"/>
    </source>
</evidence>
<keyword evidence="1" id="KW-0732">Signal</keyword>
<proteinExistence type="predicted"/>
<dbReference type="PROSITE" id="PS51257">
    <property type="entry name" value="PROKAR_LIPOPROTEIN"/>
    <property type="match status" value="1"/>
</dbReference>
<dbReference type="EMBL" id="AEVS01000037">
    <property type="protein sequence ID" value="EGA66556.1"/>
    <property type="molecule type" value="Genomic_DNA"/>
</dbReference>
<feature type="chain" id="PRO_5003227296" description="DUF2780 domain-containing protein" evidence="1">
    <location>
        <begin position="28"/>
        <end position="166"/>
    </location>
</feature>
<dbReference type="AlphaFoldDB" id="E8LRU8"/>